<dbReference type="OrthoDB" id="1421570at2"/>
<evidence type="ECO:0000313" key="4">
    <source>
        <dbReference type="Proteomes" id="UP000199577"/>
    </source>
</evidence>
<dbReference type="CDD" id="cd00413">
    <property type="entry name" value="Glyco_hydrolase_16"/>
    <property type="match status" value="1"/>
</dbReference>
<dbReference type="InterPro" id="IPR013320">
    <property type="entry name" value="ConA-like_dom_sf"/>
</dbReference>
<accession>A0A1I1GYY7</accession>
<sequence>MRIMKKASIVVTLTTLLYNGYAQTGQPGIESDLPKGKKWKLVWHDEFDGNELDTTKWGFRLHIMQTRHSTWTDDAYELDGEGRLLLKLYEKDGHYFTSQLQTGSNYMDRPGDQYGKSKLTWPIAQLETPKFVHRYGYYEIRCKLPTQEGWWAAFWLQSPIIGSSLDPLEAGVEIDIMENFQRKGGISQNLHWNGYGKDHQHIGSGNLDLDANDGEFHTYGVDWSPSGYVFYMDGKETWRVPGPVSHREQFILISAEANGYRNGAPASILRKANLPDYFVVDYVRVYDEVN</sequence>
<evidence type="ECO:0000313" key="3">
    <source>
        <dbReference type="EMBL" id="SFC16716.1"/>
    </source>
</evidence>
<gene>
    <name evidence="3" type="ORF">SAMN05421747_105156</name>
</gene>
<dbReference type="PANTHER" id="PTHR10963">
    <property type="entry name" value="GLYCOSYL HYDROLASE-RELATED"/>
    <property type="match status" value="1"/>
</dbReference>
<dbReference type="Pfam" id="PF00722">
    <property type="entry name" value="Glyco_hydro_16"/>
    <property type="match status" value="1"/>
</dbReference>
<proteinExistence type="inferred from homology"/>
<dbReference type="InterPro" id="IPR050546">
    <property type="entry name" value="Glycosyl_Hydrlase_16"/>
</dbReference>
<dbReference type="Proteomes" id="UP000199577">
    <property type="component" value="Unassembled WGS sequence"/>
</dbReference>
<dbReference type="InterPro" id="IPR000757">
    <property type="entry name" value="Beta-glucanase-like"/>
</dbReference>
<dbReference type="GO" id="GO:0004553">
    <property type="term" value="F:hydrolase activity, hydrolyzing O-glycosyl compounds"/>
    <property type="evidence" value="ECO:0007669"/>
    <property type="project" value="InterPro"/>
</dbReference>
<dbReference type="GO" id="GO:0005975">
    <property type="term" value="P:carbohydrate metabolic process"/>
    <property type="evidence" value="ECO:0007669"/>
    <property type="project" value="InterPro"/>
</dbReference>
<reference evidence="3 4" key="1">
    <citation type="submission" date="2016-10" db="EMBL/GenBank/DDBJ databases">
        <authorList>
            <person name="de Groot N.N."/>
        </authorList>
    </citation>
    <scope>NUCLEOTIDE SEQUENCE [LARGE SCALE GENOMIC DNA]</scope>
    <source>
        <strain evidence="3 4">DSM 22900</strain>
    </source>
</reference>
<organism evidence="3 4">
    <name type="scientific">Parapedobacter composti</name>
    <dbReference type="NCBI Taxonomy" id="623281"/>
    <lineage>
        <taxon>Bacteria</taxon>
        <taxon>Pseudomonadati</taxon>
        <taxon>Bacteroidota</taxon>
        <taxon>Sphingobacteriia</taxon>
        <taxon>Sphingobacteriales</taxon>
        <taxon>Sphingobacteriaceae</taxon>
        <taxon>Parapedobacter</taxon>
    </lineage>
</organism>
<dbReference type="AlphaFoldDB" id="A0A1I1GYY7"/>
<name>A0A1I1GYY7_9SPHI</name>
<protein>
    <submittedName>
        <fullName evidence="3">Beta-glucanase, GH16 family</fullName>
    </submittedName>
</protein>
<dbReference type="EMBL" id="FOLL01000005">
    <property type="protein sequence ID" value="SFC16716.1"/>
    <property type="molecule type" value="Genomic_DNA"/>
</dbReference>
<dbReference type="PANTHER" id="PTHR10963:SF60">
    <property type="entry name" value="GRAM-NEGATIVE BACTERIA-BINDING PROTEIN 1-RELATED"/>
    <property type="match status" value="1"/>
</dbReference>
<dbReference type="PROSITE" id="PS51762">
    <property type="entry name" value="GH16_2"/>
    <property type="match status" value="1"/>
</dbReference>
<evidence type="ECO:0000259" key="2">
    <source>
        <dbReference type="PROSITE" id="PS51762"/>
    </source>
</evidence>
<evidence type="ECO:0000256" key="1">
    <source>
        <dbReference type="ARBA" id="ARBA00006865"/>
    </source>
</evidence>
<dbReference type="STRING" id="623281.SAMN05421747_105156"/>
<feature type="domain" description="GH16" evidence="2">
    <location>
        <begin position="19"/>
        <end position="290"/>
    </location>
</feature>
<dbReference type="SUPFAM" id="SSF49899">
    <property type="entry name" value="Concanavalin A-like lectins/glucanases"/>
    <property type="match status" value="1"/>
</dbReference>
<comment type="similarity">
    <text evidence="1">Belongs to the glycosyl hydrolase 16 family.</text>
</comment>
<dbReference type="Gene3D" id="2.60.120.200">
    <property type="match status" value="1"/>
</dbReference>
<keyword evidence="4" id="KW-1185">Reference proteome</keyword>